<keyword evidence="4" id="KW-0812">Transmembrane</keyword>
<dbReference type="PANTHER" id="PTHR45138:SF9">
    <property type="entry name" value="DIGUANYLATE CYCLASE DGCM-RELATED"/>
    <property type="match status" value="1"/>
</dbReference>
<dbReference type="Proteomes" id="UP001157134">
    <property type="component" value="Unassembled WGS sequence"/>
</dbReference>
<keyword evidence="7" id="KW-1185">Reference proteome</keyword>
<dbReference type="InterPro" id="IPR043128">
    <property type="entry name" value="Rev_trsase/Diguanyl_cyclase"/>
</dbReference>
<dbReference type="SUPFAM" id="SSF55073">
    <property type="entry name" value="Nucleotide cyclase"/>
    <property type="match status" value="1"/>
</dbReference>
<dbReference type="InterPro" id="IPR050469">
    <property type="entry name" value="Diguanylate_Cyclase"/>
</dbReference>
<evidence type="ECO:0000256" key="3">
    <source>
        <dbReference type="SAM" id="Coils"/>
    </source>
</evidence>
<feature type="transmembrane region" description="Helical" evidence="4">
    <location>
        <begin position="336"/>
        <end position="356"/>
    </location>
</feature>
<dbReference type="PROSITE" id="PS50887">
    <property type="entry name" value="GGDEF"/>
    <property type="match status" value="1"/>
</dbReference>
<dbReference type="InterPro" id="IPR011623">
    <property type="entry name" value="7TMR_DISM_rcpt_extracell_dom1"/>
</dbReference>
<evidence type="ECO:0000256" key="1">
    <source>
        <dbReference type="ARBA" id="ARBA00012528"/>
    </source>
</evidence>
<dbReference type="SMART" id="SM00267">
    <property type="entry name" value="GGDEF"/>
    <property type="match status" value="1"/>
</dbReference>
<dbReference type="Pfam" id="PF00990">
    <property type="entry name" value="GGDEF"/>
    <property type="match status" value="1"/>
</dbReference>
<feature type="transmembrane region" description="Helical" evidence="4">
    <location>
        <begin position="284"/>
        <end position="302"/>
    </location>
</feature>
<comment type="catalytic activity">
    <reaction evidence="2">
        <text>2 GTP = 3',3'-c-di-GMP + 2 diphosphate</text>
        <dbReference type="Rhea" id="RHEA:24898"/>
        <dbReference type="ChEBI" id="CHEBI:33019"/>
        <dbReference type="ChEBI" id="CHEBI:37565"/>
        <dbReference type="ChEBI" id="CHEBI:58805"/>
        <dbReference type="EC" id="2.7.7.65"/>
    </reaction>
</comment>
<name>A0ABQ6HHW6_9GAMM</name>
<keyword evidence="4" id="KW-0472">Membrane</keyword>
<evidence type="ECO:0000313" key="7">
    <source>
        <dbReference type="Proteomes" id="UP001157134"/>
    </source>
</evidence>
<comment type="caution">
    <text evidence="6">The sequence shown here is derived from an EMBL/GenBank/DDBJ whole genome shotgun (WGS) entry which is preliminary data.</text>
</comment>
<dbReference type="InterPro" id="IPR000160">
    <property type="entry name" value="GGDEF_dom"/>
</dbReference>
<dbReference type="NCBIfam" id="TIGR00254">
    <property type="entry name" value="GGDEF"/>
    <property type="match status" value="1"/>
</dbReference>
<dbReference type="PANTHER" id="PTHR45138">
    <property type="entry name" value="REGULATORY COMPONENTS OF SENSORY TRANSDUCTION SYSTEM"/>
    <property type="match status" value="1"/>
</dbReference>
<evidence type="ECO:0000259" key="5">
    <source>
        <dbReference type="PROSITE" id="PS50887"/>
    </source>
</evidence>
<feature type="coiled-coil region" evidence="3">
    <location>
        <begin position="436"/>
        <end position="463"/>
    </location>
</feature>
<gene>
    <name evidence="6" type="ORF">tloyanaT_24040</name>
</gene>
<feature type="transmembrane region" description="Helical" evidence="4">
    <location>
        <begin position="253"/>
        <end position="272"/>
    </location>
</feature>
<protein>
    <recommendedName>
        <fullName evidence="1">diguanylate cyclase</fullName>
        <ecNumber evidence="1">2.7.7.65</ecNumber>
    </recommendedName>
</protein>
<accession>A0ABQ6HHW6</accession>
<dbReference type="EC" id="2.7.7.65" evidence="1"/>
<keyword evidence="3" id="KW-0175">Coiled coil</keyword>
<feature type="domain" description="GGDEF" evidence="5">
    <location>
        <begin position="487"/>
        <end position="622"/>
    </location>
</feature>
<evidence type="ECO:0000313" key="6">
    <source>
        <dbReference type="EMBL" id="GLX86151.1"/>
    </source>
</evidence>
<dbReference type="Pfam" id="PF07695">
    <property type="entry name" value="7TMR-DISM_7TM"/>
    <property type="match status" value="1"/>
</dbReference>
<reference evidence="6 7" key="1">
    <citation type="submission" date="2023-03" db="EMBL/GenBank/DDBJ databases">
        <title>Thalassotalea loyana LMG 22536T draft genome sequence.</title>
        <authorList>
            <person name="Sawabe T."/>
        </authorList>
    </citation>
    <scope>NUCLEOTIDE SEQUENCE [LARGE SCALE GENOMIC DNA]</scope>
    <source>
        <strain evidence="6 7">LMG 22536</strain>
    </source>
</reference>
<dbReference type="Gene3D" id="3.30.70.270">
    <property type="match status" value="1"/>
</dbReference>
<feature type="transmembrane region" description="Helical" evidence="4">
    <location>
        <begin position="368"/>
        <end position="386"/>
    </location>
</feature>
<proteinExistence type="predicted"/>
<dbReference type="CDD" id="cd01949">
    <property type="entry name" value="GGDEF"/>
    <property type="match status" value="1"/>
</dbReference>
<evidence type="ECO:0000256" key="4">
    <source>
        <dbReference type="SAM" id="Phobius"/>
    </source>
</evidence>
<evidence type="ECO:0000256" key="2">
    <source>
        <dbReference type="ARBA" id="ARBA00034247"/>
    </source>
</evidence>
<feature type="transmembrane region" description="Helical" evidence="4">
    <location>
        <begin position="216"/>
        <end position="241"/>
    </location>
</feature>
<organism evidence="6 7">
    <name type="scientific">Thalassotalea loyana</name>
    <dbReference type="NCBI Taxonomy" id="280483"/>
    <lineage>
        <taxon>Bacteria</taxon>
        <taxon>Pseudomonadati</taxon>
        <taxon>Pseudomonadota</taxon>
        <taxon>Gammaproteobacteria</taxon>
        <taxon>Alteromonadales</taxon>
        <taxon>Colwelliaceae</taxon>
        <taxon>Thalassotalea</taxon>
    </lineage>
</organism>
<keyword evidence="4" id="KW-1133">Transmembrane helix</keyword>
<feature type="transmembrane region" description="Helical" evidence="4">
    <location>
        <begin position="308"/>
        <end position="329"/>
    </location>
</feature>
<dbReference type="InterPro" id="IPR029787">
    <property type="entry name" value="Nucleotide_cyclase"/>
</dbReference>
<dbReference type="EMBL" id="BSSV01000005">
    <property type="protein sequence ID" value="GLX86151.1"/>
    <property type="molecule type" value="Genomic_DNA"/>
</dbReference>
<feature type="transmembrane region" description="Helical" evidence="4">
    <location>
        <begin position="191"/>
        <end position="209"/>
    </location>
</feature>
<sequence>MRMLAKFSSWAVLMTRLVMLCCLVMMSWVSAAETVYGFKEKSTAFLVTEYQSLRVKSLPVSSVSAVLAAPASAWQDNKVERFIALEEGKNWLKVPIANHHTEATTAFINVANRNAISEVKIFYIDQRQDPKILEVSLRNNDTWSTSIPLPAFGQSTVFIVVDTDWPANIQIKLKKEAAFVEATFDAQFTQGFAIGGMLCLSVAALLLYFGTGNAPLMWLFAFFITRTVLLTTTMGNNLFYLFPDYPELRAVEYPVLGSISAVFYMLFIERLFNLKKNLPNAYRYLKTFSLILVVYIPLSLLLDTPLNYAISGIMHFAVTSSIVVIGWQLYKRQVRLSLAITIISAIQLILGILYYFSYTYYWFEQAHTLMFVGFWLHNILVVFLLSKQYRHQIQDKQLAQKEALAQVNATKKAQEELLALQNTTQEELEMRVQERTFELNIALQELEQVNQELEEKNTSDELTSLYNRRFYDQKIMAEFRRSKRNLTPLSLVLIDIDYFKQVNDEYGHLGGDKSLIAVAALIKLTTQRSTDIACRYGGEEFCIILPETDEEGAMAIAEKLRQQVEEHSISLDEHEISLTISCGISTYRQESFATVETLFSCADKALYRAKNEGRNQIQFLPLNLDK</sequence>